<dbReference type="Proteomes" id="UP001212841">
    <property type="component" value="Unassembled WGS sequence"/>
</dbReference>
<feature type="region of interest" description="Disordered" evidence="1">
    <location>
        <begin position="1"/>
        <end position="85"/>
    </location>
</feature>
<feature type="non-terminal residue" evidence="3">
    <location>
        <position position="142"/>
    </location>
</feature>
<feature type="compositionally biased region" description="Basic and acidic residues" evidence="1">
    <location>
        <begin position="54"/>
        <end position="74"/>
    </location>
</feature>
<dbReference type="PROSITE" id="PS50108">
    <property type="entry name" value="CRIB"/>
    <property type="match status" value="1"/>
</dbReference>
<organism evidence="3 4">
    <name type="scientific">Rhizophlyctis rosea</name>
    <dbReference type="NCBI Taxonomy" id="64517"/>
    <lineage>
        <taxon>Eukaryota</taxon>
        <taxon>Fungi</taxon>
        <taxon>Fungi incertae sedis</taxon>
        <taxon>Chytridiomycota</taxon>
        <taxon>Chytridiomycota incertae sedis</taxon>
        <taxon>Chytridiomycetes</taxon>
        <taxon>Rhizophlyctidales</taxon>
        <taxon>Rhizophlyctidaceae</taxon>
        <taxon>Rhizophlyctis</taxon>
    </lineage>
</organism>
<dbReference type="InterPro" id="IPR000095">
    <property type="entry name" value="CRIB_dom"/>
</dbReference>
<feature type="region of interest" description="Disordered" evidence="1">
    <location>
        <begin position="116"/>
        <end position="142"/>
    </location>
</feature>
<feature type="compositionally biased region" description="Polar residues" evidence="1">
    <location>
        <begin position="28"/>
        <end position="38"/>
    </location>
</feature>
<dbReference type="AlphaFoldDB" id="A0AAD5SCP7"/>
<evidence type="ECO:0000313" key="3">
    <source>
        <dbReference type="EMBL" id="KAJ3050311.1"/>
    </source>
</evidence>
<feature type="domain" description="CRIB" evidence="2">
    <location>
        <begin position="96"/>
        <end position="111"/>
    </location>
</feature>
<accession>A0AAD5SCP7</accession>
<comment type="caution">
    <text evidence="3">The sequence shown here is derived from an EMBL/GenBank/DDBJ whole genome shotgun (WGS) entry which is preliminary data.</text>
</comment>
<gene>
    <name evidence="3" type="ORF">HK097_008721</name>
</gene>
<feature type="compositionally biased region" description="Polar residues" evidence="1">
    <location>
        <begin position="9"/>
        <end position="21"/>
    </location>
</feature>
<evidence type="ECO:0000313" key="4">
    <source>
        <dbReference type="Proteomes" id="UP001212841"/>
    </source>
</evidence>
<sequence>ISRDDYHRSQSTSLSRPTNPGLTEPRSHQNTSSSTSNLPRGRSWSESFLGVAKVEPKDGESKLRKDRSKSETHLRIGRRKGRKDIKSAVAKGKIVIGGPVEGSFRHCQHVGATEAKSGSVHISPAVPPPSALAVETGESSTG</sequence>
<name>A0AAD5SCP7_9FUNG</name>
<reference evidence="3" key="1">
    <citation type="submission" date="2020-05" db="EMBL/GenBank/DDBJ databases">
        <title>Phylogenomic resolution of chytrid fungi.</title>
        <authorList>
            <person name="Stajich J.E."/>
            <person name="Amses K."/>
            <person name="Simmons R."/>
            <person name="Seto K."/>
            <person name="Myers J."/>
            <person name="Bonds A."/>
            <person name="Quandt C.A."/>
            <person name="Barry K."/>
            <person name="Liu P."/>
            <person name="Grigoriev I."/>
            <person name="Longcore J.E."/>
            <person name="James T.Y."/>
        </authorList>
    </citation>
    <scope>NUCLEOTIDE SEQUENCE</scope>
    <source>
        <strain evidence="3">JEL0318</strain>
    </source>
</reference>
<dbReference type="EMBL" id="JADGJD010000529">
    <property type="protein sequence ID" value="KAJ3050311.1"/>
    <property type="molecule type" value="Genomic_DNA"/>
</dbReference>
<evidence type="ECO:0000259" key="2">
    <source>
        <dbReference type="PROSITE" id="PS50108"/>
    </source>
</evidence>
<keyword evidence="4" id="KW-1185">Reference proteome</keyword>
<protein>
    <recommendedName>
        <fullName evidence="2">CRIB domain-containing protein</fullName>
    </recommendedName>
</protein>
<evidence type="ECO:0000256" key="1">
    <source>
        <dbReference type="SAM" id="MobiDB-lite"/>
    </source>
</evidence>
<proteinExistence type="predicted"/>